<name>A0ABN7UZE3_GIGMA</name>
<feature type="non-terminal residue" evidence="1">
    <location>
        <position position="95"/>
    </location>
</feature>
<proteinExistence type="predicted"/>
<protein>
    <submittedName>
        <fullName evidence="1">25611_t:CDS:1</fullName>
    </submittedName>
</protein>
<reference evidence="1 2" key="1">
    <citation type="submission" date="2021-06" db="EMBL/GenBank/DDBJ databases">
        <authorList>
            <person name="Kallberg Y."/>
            <person name="Tangrot J."/>
            <person name="Rosling A."/>
        </authorList>
    </citation>
    <scope>NUCLEOTIDE SEQUENCE [LARGE SCALE GENOMIC DNA]</scope>
    <source>
        <strain evidence="1 2">120-4 pot B 10/14</strain>
    </source>
</reference>
<evidence type="ECO:0000313" key="1">
    <source>
        <dbReference type="EMBL" id="CAG8707261.1"/>
    </source>
</evidence>
<evidence type="ECO:0000313" key="2">
    <source>
        <dbReference type="Proteomes" id="UP000789901"/>
    </source>
</evidence>
<sequence>MHVDNNQDNFAHWLLQLGNGLLSTINNKIQLPSKCIVTDLITNVFGENILEQTFESLYKKVILCPTNKECLTLNKEIIYKLPDQLKTYKSIDKLS</sequence>
<dbReference type="Proteomes" id="UP000789901">
    <property type="component" value="Unassembled WGS sequence"/>
</dbReference>
<dbReference type="EMBL" id="CAJVQB010007677">
    <property type="protein sequence ID" value="CAG8707261.1"/>
    <property type="molecule type" value="Genomic_DNA"/>
</dbReference>
<organism evidence="1 2">
    <name type="scientific">Gigaspora margarita</name>
    <dbReference type="NCBI Taxonomy" id="4874"/>
    <lineage>
        <taxon>Eukaryota</taxon>
        <taxon>Fungi</taxon>
        <taxon>Fungi incertae sedis</taxon>
        <taxon>Mucoromycota</taxon>
        <taxon>Glomeromycotina</taxon>
        <taxon>Glomeromycetes</taxon>
        <taxon>Diversisporales</taxon>
        <taxon>Gigasporaceae</taxon>
        <taxon>Gigaspora</taxon>
    </lineage>
</organism>
<keyword evidence="2" id="KW-1185">Reference proteome</keyword>
<gene>
    <name evidence="1" type="ORF">GMARGA_LOCUS12521</name>
</gene>
<comment type="caution">
    <text evidence="1">The sequence shown here is derived from an EMBL/GenBank/DDBJ whole genome shotgun (WGS) entry which is preliminary data.</text>
</comment>
<accession>A0ABN7UZE3</accession>